<keyword evidence="7 18" id="KW-0436">Ligase</keyword>
<keyword evidence="12" id="KW-0648">Protein biosynthesis</keyword>
<organism evidence="18 19">
    <name type="scientific">Candidatus Methanolliviera hydrocarbonicum</name>
    <dbReference type="NCBI Taxonomy" id="2491085"/>
    <lineage>
        <taxon>Archaea</taxon>
        <taxon>Methanobacteriati</taxon>
        <taxon>Methanobacteriota</taxon>
        <taxon>Candidatus Methanoliparia</taxon>
        <taxon>Candidatus Methanoliparales</taxon>
        <taxon>Candidatus Methanollivieraceae</taxon>
        <taxon>Candidatus Methanolliviera</taxon>
    </lineage>
</organism>
<evidence type="ECO:0000256" key="4">
    <source>
        <dbReference type="ARBA" id="ARBA00005951"/>
    </source>
</evidence>
<dbReference type="EC" id="6.1.1.11" evidence="16"/>
<feature type="domain" description="Aminoacyl-transfer RNA synthetases class-II family profile" evidence="17">
    <location>
        <begin position="340"/>
        <end position="499"/>
    </location>
</feature>
<dbReference type="InterPro" id="IPR004503">
    <property type="entry name" value="Ser-tRNA-ligase_2_arc"/>
</dbReference>
<dbReference type="GO" id="GO:0006434">
    <property type="term" value="P:seryl-tRNA aminoacylation"/>
    <property type="evidence" value="ECO:0007669"/>
    <property type="project" value="UniProtKB-UniRule"/>
</dbReference>
<evidence type="ECO:0000256" key="3">
    <source>
        <dbReference type="ARBA" id="ARBA00005045"/>
    </source>
</evidence>
<dbReference type="Gene3D" id="3.30.70.1920">
    <property type="match status" value="1"/>
</dbReference>
<evidence type="ECO:0000256" key="6">
    <source>
        <dbReference type="ARBA" id="ARBA00022490"/>
    </source>
</evidence>
<keyword evidence="8" id="KW-0479">Metal-binding</keyword>
<evidence type="ECO:0000256" key="1">
    <source>
        <dbReference type="ARBA" id="ARBA00001947"/>
    </source>
</evidence>
<keyword evidence="10" id="KW-0862">Zinc</keyword>
<evidence type="ECO:0000256" key="2">
    <source>
        <dbReference type="ARBA" id="ARBA00004496"/>
    </source>
</evidence>
<dbReference type="Pfam" id="PF00587">
    <property type="entry name" value="tRNA-synt_2b"/>
    <property type="match status" value="1"/>
</dbReference>
<evidence type="ECO:0000256" key="15">
    <source>
        <dbReference type="ARBA" id="ARBA00048823"/>
    </source>
</evidence>
<dbReference type="NCBIfam" id="TIGR00415">
    <property type="entry name" value="serS_MJ"/>
    <property type="match status" value="1"/>
</dbReference>
<evidence type="ECO:0000256" key="8">
    <source>
        <dbReference type="ARBA" id="ARBA00022723"/>
    </source>
</evidence>
<dbReference type="GO" id="GO:0046872">
    <property type="term" value="F:metal ion binding"/>
    <property type="evidence" value="ECO:0007669"/>
    <property type="project" value="UniProtKB-KW"/>
</dbReference>
<comment type="pathway">
    <text evidence="3">Aminoacyl-tRNA biosynthesis; selenocysteinyl-tRNA(Sec) biosynthesis; L-seryl-tRNA(Sec) from L-serine and tRNA(Sec): step 1/1.</text>
</comment>
<comment type="similarity">
    <text evidence="4">Belongs to the class-II aminoacyl-tRNA synthetase family. Type-2 seryl-tRNA synthetase subfamily.</text>
</comment>
<dbReference type="PROSITE" id="PS50862">
    <property type="entry name" value="AA_TRNA_LIGASE_II"/>
    <property type="match status" value="1"/>
</dbReference>
<keyword evidence="13" id="KW-0030">Aminoacyl-tRNA synthetase</keyword>
<comment type="cofactor">
    <cofactor evidence="1">
        <name>Zn(2+)</name>
        <dbReference type="ChEBI" id="CHEBI:29105"/>
    </cofactor>
</comment>
<evidence type="ECO:0000256" key="16">
    <source>
        <dbReference type="NCBIfam" id="TIGR00415"/>
    </source>
</evidence>
<comment type="catalytic activity">
    <reaction evidence="15">
        <text>tRNA(Ser) + L-serine + ATP = L-seryl-tRNA(Ser) + AMP + diphosphate + H(+)</text>
        <dbReference type="Rhea" id="RHEA:12292"/>
        <dbReference type="Rhea" id="RHEA-COMP:9669"/>
        <dbReference type="Rhea" id="RHEA-COMP:9703"/>
        <dbReference type="ChEBI" id="CHEBI:15378"/>
        <dbReference type="ChEBI" id="CHEBI:30616"/>
        <dbReference type="ChEBI" id="CHEBI:33019"/>
        <dbReference type="ChEBI" id="CHEBI:33384"/>
        <dbReference type="ChEBI" id="CHEBI:78442"/>
        <dbReference type="ChEBI" id="CHEBI:78533"/>
        <dbReference type="ChEBI" id="CHEBI:456215"/>
        <dbReference type="EC" id="6.1.1.11"/>
    </reaction>
</comment>
<evidence type="ECO:0000256" key="13">
    <source>
        <dbReference type="ARBA" id="ARBA00023146"/>
    </source>
</evidence>
<comment type="subunit">
    <text evidence="5">Homodimer.</text>
</comment>
<gene>
    <name evidence="18" type="ORF">EF807_02945</name>
</gene>
<dbReference type="InterPro" id="IPR006195">
    <property type="entry name" value="aa-tRNA-synth_II"/>
</dbReference>
<evidence type="ECO:0000256" key="14">
    <source>
        <dbReference type="ARBA" id="ARBA00047929"/>
    </source>
</evidence>
<evidence type="ECO:0000256" key="7">
    <source>
        <dbReference type="ARBA" id="ARBA00022598"/>
    </source>
</evidence>
<reference evidence="18 19" key="1">
    <citation type="journal article" date="2019" name="Nat. Microbiol.">
        <title>Wide diversity of methane and short-chain alkane metabolisms in uncultured archaea.</title>
        <authorList>
            <person name="Borrel G."/>
            <person name="Adam P.S."/>
            <person name="McKay L.J."/>
            <person name="Chen L.X."/>
            <person name="Sierra-Garcia I.N."/>
            <person name="Sieber C.M."/>
            <person name="Letourneur Q."/>
            <person name="Ghozlane A."/>
            <person name="Andersen G.L."/>
            <person name="Li W.J."/>
            <person name="Hallam S.J."/>
            <person name="Muyzer G."/>
            <person name="de Oliveira V.M."/>
            <person name="Inskeep W.P."/>
            <person name="Banfield J.F."/>
            <person name="Gribaldo S."/>
        </authorList>
    </citation>
    <scope>NUCLEOTIDE SEQUENCE [LARGE SCALE GENOMIC DNA]</scope>
    <source>
        <strain evidence="18">NM1b</strain>
    </source>
</reference>
<evidence type="ECO:0000256" key="12">
    <source>
        <dbReference type="ARBA" id="ARBA00022917"/>
    </source>
</evidence>
<dbReference type="GO" id="GO:0005524">
    <property type="term" value="F:ATP binding"/>
    <property type="evidence" value="ECO:0007669"/>
    <property type="project" value="UniProtKB-KW"/>
</dbReference>
<keyword evidence="6" id="KW-0963">Cytoplasm</keyword>
<evidence type="ECO:0000313" key="19">
    <source>
        <dbReference type="Proteomes" id="UP000320766"/>
    </source>
</evidence>
<dbReference type="Gene3D" id="3.30.930.10">
    <property type="entry name" value="Bira Bifunctional Protein, Domain 2"/>
    <property type="match status" value="1"/>
</dbReference>
<name>A0A520KXK0_9EURY</name>
<dbReference type="GO" id="GO:0005737">
    <property type="term" value="C:cytoplasm"/>
    <property type="evidence" value="ECO:0007669"/>
    <property type="project" value="UniProtKB-SubCell"/>
</dbReference>
<dbReference type="UniPathway" id="UPA00906">
    <property type="reaction ID" value="UER00895"/>
</dbReference>
<dbReference type="InterPro" id="IPR041293">
    <property type="entry name" value="SerS_tRNA-bd"/>
</dbReference>
<accession>A0A520KXK0</accession>
<dbReference type="InterPro" id="IPR045864">
    <property type="entry name" value="aa-tRNA-synth_II/BPL/LPL"/>
</dbReference>
<keyword evidence="11" id="KW-0067">ATP-binding</keyword>
<dbReference type="NCBIfam" id="NF002120">
    <property type="entry name" value="PRK00960.1"/>
    <property type="match status" value="1"/>
</dbReference>
<dbReference type="Pfam" id="PF18490">
    <property type="entry name" value="tRNA_bind_4"/>
    <property type="match status" value="1"/>
</dbReference>
<comment type="caution">
    <text evidence="18">The sequence shown here is derived from an EMBL/GenBank/DDBJ whole genome shotgun (WGS) entry which is preliminary data.</text>
</comment>
<dbReference type="EMBL" id="RXIL01000052">
    <property type="protein sequence ID" value="RZN70669.1"/>
    <property type="molecule type" value="Genomic_DNA"/>
</dbReference>
<protein>
    <recommendedName>
        <fullName evidence="16">Serine--tRNA ligase</fullName>
        <ecNumber evidence="16">6.1.1.11</ecNumber>
    </recommendedName>
</protein>
<comment type="catalytic activity">
    <reaction evidence="14">
        <text>tRNA(Sec) + L-serine + ATP = L-seryl-tRNA(Sec) + AMP + diphosphate + H(+)</text>
        <dbReference type="Rhea" id="RHEA:42580"/>
        <dbReference type="Rhea" id="RHEA-COMP:9742"/>
        <dbReference type="Rhea" id="RHEA-COMP:10128"/>
        <dbReference type="ChEBI" id="CHEBI:15378"/>
        <dbReference type="ChEBI" id="CHEBI:30616"/>
        <dbReference type="ChEBI" id="CHEBI:33019"/>
        <dbReference type="ChEBI" id="CHEBI:33384"/>
        <dbReference type="ChEBI" id="CHEBI:78442"/>
        <dbReference type="ChEBI" id="CHEBI:78533"/>
        <dbReference type="ChEBI" id="CHEBI:456215"/>
        <dbReference type="EC" id="6.1.1.11"/>
    </reaction>
</comment>
<dbReference type="AlphaFoldDB" id="A0A520KXK0"/>
<dbReference type="GO" id="GO:0004828">
    <property type="term" value="F:serine-tRNA ligase activity"/>
    <property type="evidence" value="ECO:0007669"/>
    <property type="project" value="UniProtKB-UniRule"/>
</dbReference>
<comment type="subcellular location">
    <subcellularLocation>
        <location evidence="2">Cytoplasm</location>
    </subcellularLocation>
</comment>
<evidence type="ECO:0000256" key="9">
    <source>
        <dbReference type="ARBA" id="ARBA00022741"/>
    </source>
</evidence>
<evidence type="ECO:0000256" key="10">
    <source>
        <dbReference type="ARBA" id="ARBA00022833"/>
    </source>
</evidence>
<evidence type="ECO:0000313" key="18">
    <source>
        <dbReference type="EMBL" id="RZN70669.1"/>
    </source>
</evidence>
<dbReference type="CDD" id="cd00670">
    <property type="entry name" value="Gly_His_Pro_Ser_Thr_tRS_core"/>
    <property type="match status" value="1"/>
</dbReference>
<evidence type="ECO:0000259" key="17">
    <source>
        <dbReference type="PROSITE" id="PS50862"/>
    </source>
</evidence>
<dbReference type="SUPFAM" id="SSF55681">
    <property type="entry name" value="Class II aaRS and biotin synthetases"/>
    <property type="match status" value="1"/>
</dbReference>
<proteinExistence type="inferred from homology"/>
<sequence length="511" mass="58736">MELNFHLKGIFNASGNAEKAIDDIARFIEDANQGLLVRGAPEDRGAKVVDWHVSNDDISLEIRSDRYVRAHDAFIRLYNPLREILGKSYHIGLRGMQAKDYEIEVDIEGADVKKIKDLLSDVPEVKKIEIGEGLKIIFNELSEGDLRSHSVDKIIKLIQGEEKEELVYVVSKVKPGTVLYECKSRKNLSLDQDATELAEELGWVKRFPGKGQWTYLPPYAKLFRTIADVAVEEIPERLGFSEVLFPKLIPLEVMKKMRYLEGLPEGMYYVSPPKRDPKIFERFKRELAIRRDIPIDTLKEGLKDPAYVLAPAQCEPFYQFFSHEMVDMTELPIKVFDRSGFTYRWEGGAAKGLDRVNEFQRLEMVFIGTIEEVKETAQECLNAYMRVLDLMEFNWYVEVGDDPFYLEGLKEEKRDIEYPDIPKYEVRVESKGGSISVGSVNIHGTHFVQGFSIQSPSRTVWTGCVGLGLSRWVAAFLTHHGFNLKDWPPVIKERIKELPKVPKTLEWPKKR</sequence>
<evidence type="ECO:0000256" key="11">
    <source>
        <dbReference type="ARBA" id="ARBA00022840"/>
    </source>
</evidence>
<dbReference type="InterPro" id="IPR002314">
    <property type="entry name" value="aa-tRNA-synt_IIb"/>
</dbReference>
<keyword evidence="9" id="KW-0547">Nucleotide-binding</keyword>
<evidence type="ECO:0000256" key="5">
    <source>
        <dbReference type="ARBA" id="ARBA00011738"/>
    </source>
</evidence>
<dbReference type="Proteomes" id="UP000320766">
    <property type="component" value="Unassembled WGS sequence"/>
</dbReference>